<accession>A0ABQ3GJD5</accession>
<dbReference type="SUPFAM" id="SSF51261">
    <property type="entry name" value="Duplicated hybrid motif"/>
    <property type="match status" value="1"/>
</dbReference>
<feature type="domain" description="M23ase beta-sheet core" evidence="3">
    <location>
        <begin position="68"/>
        <end position="160"/>
    </location>
</feature>
<dbReference type="InterPro" id="IPR016047">
    <property type="entry name" value="M23ase_b-sheet_dom"/>
</dbReference>
<dbReference type="RefSeq" id="WP_229791057.1">
    <property type="nucleotide sequence ID" value="NZ_BMXK01000007.1"/>
</dbReference>
<protein>
    <recommendedName>
        <fullName evidence="3">M23ase beta-sheet core domain-containing protein</fullName>
    </recommendedName>
</protein>
<evidence type="ECO:0000256" key="1">
    <source>
        <dbReference type="ARBA" id="ARBA00022729"/>
    </source>
</evidence>
<feature type="chain" id="PRO_5045984789" description="M23ase beta-sheet core domain-containing protein" evidence="2">
    <location>
        <begin position="23"/>
        <end position="178"/>
    </location>
</feature>
<evidence type="ECO:0000256" key="2">
    <source>
        <dbReference type="SAM" id="SignalP"/>
    </source>
</evidence>
<dbReference type="PANTHER" id="PTHR21666:SF289">
    <property type="entry name" value="L-ALA--D-GLU ENDOPEPTIDASE"/>
    <property type="match status" value="1"/>
</dbReference>
<dbReference type="Gene3D" id="2.70.70.10">
    <property type="entry name" value="Glucose Permease (Domain IIA)"/>
    <property type="match status" value="1"/>
</dbReference>
<gene>
    <name evidence="4" type="ORF">GCM10008096_18850</name>
</gene>
<dbReference type="CDD" id="cd12797">
    <property type="entry name" value="M23_peptidase"/>
    <property type="match status" value="1"/>
</dbReference>
<feature type="signal peptide" evidence="2">
    <location>
        <begin position="1"/>
        <end position="22"/>
    </location>
</feature>
<reference evidence="5" key="1">
    <citation type="journal article" date="2019" name="Int. J. Syst. Evol. Microbiol.">
        <title>The Global Catalogue of Microorganisms (GCM) 10K type strain sequencing project: providing services to taxonomists for standard genome sequencing and annotation.</title>
        <authorList>
            <consortium name="The Broad Institute Genomics Platform"/>
            <consortium name="The Broad Institute Genome Sequencing Center for Infectious Disease"/>
            <person name="Wu L."/>
            <person name="Ma J."/>
        </authorList>
    </citation>
    <scope>NUCLEOTIDE SEQUENCE [LARGE SCALE GENOMIC DNA]</scope>
    <source>
        <strain evidence="5">KCTC 19466</strain>
    </source>
</reference>
<dbReference type="Proteomes" id="UP000642819">
    <property type="component" value="Unassembled WGS sequence"/>
</dbReference>
<dbReference type="Pfam" id="PF01551">
    <property type="entry name" value="Peptidase_M23"/>
    <property type="match status" value="1"/>
</dbReference>
<evidence type="ECO:0000313" key="5">
    <source>
        <dbReference type="Proteomes" id="UP000642819"/>
    </source>
</evidence>
<dbReference type="InterPro" id="IPR050570">
    <property type="entry name" value="Cell_wall_metabolism_enzyme"/>
</dbReference>
<sequence>MMEACAASAALVAALLSVPAAAADLPDGPSSLRPHPAGSSGWAWPLRDAGPPSVARTFEEAESAWGPGHRGVDLVAAHGDQVRSPAAGTVAFAGVVVDRPVISIDHGNGLRTSLEPVRADVNVGDEVARGQVVGDIADGGHCGSGCLHWGLRLDGVYTDPLPTIRDLRPSILLPPPEP</sequence>
<dbReference type="InterPro" id="IPR011055">
    <property type="entry name" value="Dup_hybrid_motif"/>
</dbReference>
<comment type="caution">
    <text evidence="4">The sequence shown here is derived from an EMBL/GenBank/DDBJ whole genome shotgun (WGS) entry which is preliminary data.</text>
</comment>
<name>A0ABQ3GJD5_9MICC</name>
<evidence type="ECO:0000259" key="3">
    <source>
        <dbReference type="Pfam" id="PF01551"/>
    </source>
</evidence>
<dbReference type="PANTHER" id="PTHR21666">
    <property type="entry name" value="PEPTIDASE-RELATED"/>
    <property type="match status" value="1"/>
</dbReference>
<evidence type="ECO:0000313" key="4">
    <source>
        <dbReference type="EMBL" id="GHD07733.1"/>
    </source>
</evidence>
<keyword evidence="1 2" id="KW-0732">Signal</keyword>
<proteinExistence type="predicted"/>
<keyword evidence="5" id="KW-1185">Reference proteome</keyword>
<organism evidence="4 5">
    <name type="scientific">Zhihengliuella salsuginis</name>
    <dbReference type="NCBI Taxonomy" id="578222"/>
    <lineage>
        <taxon>Bacteria</taxon>
        <taxon>Bacillati</taxon>
        <taxon>Actinomycetota</taxon>
        <taxon>Actinomycetes</taxon>
        <taxon>Micrococcales</taxon>
        <taxon>Micrococcaceae</taxon>
        <taxon>Zhihengliuella</taxon>
    </lineage>
</organism>
<dbReference type="EMBL" id="BMXK01000007">
    <property type="protein sequence ID" value="GHD07733.1"/>
    <property type="molecule type" value="Genomic_DNA"/>
</dbReference>